<dbReference type="AlphaFoldDB" id="A0A9X3BIX2"/>
<sequence>MHSPFVFDFILHVLNNKSQYTPPATIEQLRKEQQYDNRLLHIEDMGAGSRIHSTKEKRVKDVSATALKPKKYAQLLYRLIKHYQPETIIELGTSLGITTSYLSIANPEARIVTIEGSGAIRQVANENFRKLGLNNIQSLQGNFDVVLPEVLQQHSSIDLGYIDGNHRYRPTINYFQQFLQKSHNNTILVFDDIHWSEEMESAWREIQQHPSVRCTVDIFFLGFVFFRKEFKEKQHFTIRF</sequence>
<dbReference type="Gene3D" id="3.40.50.150">
    <property type="entry name" value="Vaccinia Virus protein VP39"/>
    <property type="match status" value="1"/>
</dbReference>
<organism evidence="1 2">
    <name type="scientific">Paraflavisolibacter caeni</name>
    <dbReference type="NCBI Taxonomy" id="2982496"/>
    <lineage>
        <taxon>Bacteria</taxon>
        <taxon>Pseudomonadati</taxon>
        <taxon>Bacteroidota</taxon>
        <taxon>Chitinophagia</taxon>
        <taxon>Chitinophagales</taxon>
        <taxon>Chitinophagaceae</taxon>
        <taxon>Paraflavisolibacter</taxon>
    </lineage>
</organism>
<accession>A0A9X3BIX2</accession>
<reference evidence="1" key="2">
    <citation type="submission" date="2023-04" db="EMBL/GenBank/DDBJ databases">
        <title>Paracnuella aquatica gen. nov., sp. nov., a member of the family Chitinophagaceae isolated from a hot spring.</title>
        <authorList>
            <person name="Wang C."/>
        </authorList>
    </citation>
    <scope>NUCLEOTIDE SEQUENCE</scope>
    <source>
        <strain evidence="1">LB-8</strain>
    </source>
</reference>
<dbReference type="GO" id="GO:0008168">
    <property type="term" value="F:methyltransferase activity"/>
    <property type="evidence" value="ECO:0007669"/>
    <property type="project" value="UniProtKB-KW"/>
</dbReference>
<dbReference type="InterPro" id="IPR029063">
    <property type="entry name" value="SAM-dependent_MTases_sf"/>
</dbReference>
<keyword evidence="1" id="KW-0489">Methyltransferase</keyword>
<dbReference type="Proteomes" id="UP001155483">
    <property type="component" value="Unassembled WGS sequence"/>
</dbReference>
<reference evidence="1" key="1">
    <citation type="submission" date="2022-09" db="EMBL/GenBank/DDBJ databases">
        <authorList>
            <person name="Yuan C."/>
            <person name="Ke Z."/>
        </authorList>
    </citation>
    <scope>NUCLEOTIDE SEQUENCE</scope>
    <source>
        <strain evidence="1">LB-8</strain>
    </source>
</reference>
<dbReference type="EMBL" id="JAOTIF010000013">
    <property type="protein sequence ID" value="MCU7550568.1"/>
    <property type="molecule type" value="Genomic_DNA"/>
</dbReference>
<comment type="caution">
    <text evidence="1">The sequence shown here is derived from an EMBL/GenBank/DDBJ whole genome shotgun (WGS) entry which is preliminary data.</text>
</comment>
<protein>
    <submittedName>
        <fullName evidence="1">Class I SAM-dependent methyltransferase</fullName>
    </submittedName>
</protein>
<keyword evidence="2" id="KW-1185">Reference proteome</keyword>
<evidence type="ECO:0000313" key="2">
    <source>
        <dbReference type="Proteomes" id="UP001155483"/>
    </source>
</evidence>
<dbReference type="SUPFAM" id="SSF53335">
    <property type="entry name" value="S-adenosyl-L-methionine-dependent methyltransferases"/>
    <property type="match status" value="1"/>
</dbReference>
<keyword evidence="1" id="KW-0808">Transferase</keyword>
<dbReference type="RefSeq" id="WP_279298008.1">
    <property type="nucleotide sequence ID" value="NZ_JAOTIF010000013.1"/>
</dbReference>
<dbReference type="GO" id="GO:0032259">
    <property type="term" value="P:methylation"/>
    <property type="evidence" value="ECO:0007669"/>
    <property type="project" value="UniProtKB-KW"/>
</dbReference>
<proteinExistence type="predicted"/>
<gene>
    <name evidence="1" type="ORF">OCK74_15725</name>
</gene>
<name>A0A9X3BIX2_9BACT</name>
<evidence type="ECO:0000313" key="1">
    <source>
        <dbReference type="EMBL" id="MCU7550568.1"/>
    </source>
</evidence>
<dbReference type="Pfam" id="PF13578">
    <property type="entry name" value="Methyltransf_24"/>
    <property type="match status" value="1"/>
</dbReference>